<dbReference type="RefSeq" id="WP_190471466.1">
    <property type="nucleotide sequence ID" value="NZ_JACJPW010000090.1"/>
</dbReference>
<keyword evidence="1" id="KW-1133">Transmembrane helix</keyword>
<dbReference type="Proteomes" id="UP000641646">
    <property type="component" value="Unassembled WGS sequence"/>
</dbReference>
<accession>A0A926VLH9</accession>
<keyword evidence="3" id="KW-1185">Reference proteome</keyword>
<dbReference type="AlphaFoldDB" id="A0A926VLH9"/>
<sequence>MAIAPPVPKERFAFVSGKLTEYITYALPSNGRRFSTLLAIAIFLIAIAIIGKVVTGWTGFGQPSS</sequence>
<comment type="caution">
    <text evidence="2">The sequence shown here is derived from an EMBL/GenBank/DDBJ whole genome shotgun (WGS) entry which is preliminary data.</text>
</comment>
<organism evidence="2 3">
    <name type="scientific">Aerosakkonema funiforme FACHB-1375</name>
    <dbReference type="NCBI Taxonomy" id="2949571"/>
    <lineage>
        <taxon>Bacteria</taxon>
        <taxon>Bacillati</taxon>
        <taxon>Cyanobacteriota</taxon>
        <taxon>Cyanophyceae</taxon>
        <taxon>Oscillatoriophycideae</taxon>
        <taxon>Aerosakkonematales</taxon>
        <taxon>Aerosakkonemataceae</taxon>
        <taxon>Aerosakkonema</taxon>
    </lineage>
</organism>
<reference evidence="2" key="1">
    <citation type="journal article" date="2015" name="ISME J.">
        <title>Draft Genome Sequence of Streptomyces incarnatus NRRL8089, which Produces the Nucleoside Antibiotic Sinefungin.</title>
        <authorList>
            <person name="Oshima K."/>
            <person name="Hattori M."/>
            <person name="Shimizu H."/>
            <person name="Fukuda K."/>
            <person name="Nemoto M."/>
            <person name="Inagaki K."/>
            <person name="Tamura T."/>
        </authorList>
    </citation>
    <scope>NUCLEOTIDE SEQUENCE</scope>
    <source>
        <strain evidence="2">FACHB-1375</strain>
    </source>
</reference>
<feature type="transmembrane region" description="Helical" evidence="1">
    <location>
        <begin position="37"/>
        <end position="60"/>
    </location>
</feature>
<proteinExistence type="predicted"/>
<keyword evidence="1" id="KW-0472">Membrane</keyword>
<evidence type="ECO:0000256" key="1">
    <source>
        <dbReference type="SAM" id="Phobius"/>
    </source>
</evidence>
<gene>
    <name evidence="2" type="ORF">H6G03_26870</name>
</gene>
<dbReference type="EMBL" id="JACJPW010000090">
    <property type="protein sequence ID" value="MBD2184649.1"/>
    <property type="molecule type" value="Genomic_DNA"/>
</dbReference>
<reference evidence="2" key="2">
    <citation type="submission" date="2020-08" db="EMBL/GenBank/DDBJ databases">
        <authorList>
            <person name="Chen M."/>
            <person name="Teng W."/>
            <person name="Zhao L."/>
            <person name="Hu C."/>
            <person name="Zhou Y."/>
            <person name="Han B."/>
            <person name="Song L."/>
            <person name="Shu W."/>
        </authorList>
    </citation>
    <scope>NUCLEOTIDE SEQUENCE</scope>
    <source>
        <strain evidence="2">FACHB-1375</strain>
    </source>
</reference>
<evidence type="ECO:0000313" key="3">
    <source>
        <dbReference type="Proteomes" id="UP000641646"/>
    </source>
</evidence>
<evidence type="ECO:0000313" key="2">
    <source>
        <dbReference type="EMBL" id="MBD2184649.1"/>
    </source>
</evidence>
<protein>
    <submittedName>
        <fullName evidence="2">Uncharacterized protein</fullName>
    </submittedName>
</protein>
<keyword evidence="1" id="KW-0812">Transmembrane</keyword>
<name>A0A926VLH9_9CYAN</name>